<organism evidence="1">
    <name type="scientific">Rhizophora mucronata</name>
    <name type="common">Asiatic mangrove</name>
    <dbReference type="NCBI Taxonomy" id="61149"/>
    <lineage>
        <taxon>Eukaryota</taxon>
        <taxon>Viridiplantae</taxon>
        <taxon>Streptophyta</taxon>
        <taxon>Embryophyta</taxon>
        <taxon>Tracheophyta</taxon>
        <taxon>Spermatophyta</taxon>
        <taxon>Magnoliopsida</taxon>
        <taxon>eudicotyledons</taxon>
        <taxon>Gunneridae</taxon>
        <taxon>Pentapetalae</taxon>
        <taxon>rosids</taxon>
        <taxon>fabids</taxon>
        <taxon>Malpighiales</taxon>
        <taxon>Rhizophoraceae</taxon>
        <taxon>Rhizophora</taxon>
    </lineage>
</organism>
<sequence>MVRPDAIWNNFIIIYNMKIYVSLSAEIERFRLYKDWRSKSTHQNFRPCYFRQYVYGIEMVSCL</sequence>
<name>A0A2P2NFQ6_RHIMU</name>
<evidence type="ECO:0000313" key="1">
    <source>
        <dbReference type="EMBL" id="MBX41279.1"/>
    </source>
</evidence>
<proteinExistence type="predicted"/>
<reference evidence="1" key="1">
    <citation type="submission" date="2018-02" db="EMBL/GenBank/DDBJ databases">
        <title>Rhizophora mucronata_Transcriptome.</title>
        <authorList>
            <person name="Meera S.P."/>
            <person name="Sreeshan A."/>
            <person name="Augustine A."/>
        </authorList>
    </citation>
    <scope>NUCLEOTIDE SEQUENCE</scope>
    <source>
        <tissue evidence="1">Leaf</tissue>
    </source>
</reference>
<protein>
    <submittedName>
        <fullName evidence="1">Uncharacterized protein</fullName>
    </submittedName>
</protein>
<dbReference type="AlphaFoldDB" id="A0A2P2NFQ6"/>
<dbReference type="EMBL" id="GGEC01060795">
    <property type="protein sequence ID" value="MBX41279.1"/>
    <property type="molecule type" value="Transcribed_RNA"/>
</dbReference>
<accession>A0A2P2NFQ6</accession>